<dbReference type="SUPFAM" id="SSF88946">
    <property type="entry name" value="Sigma2 domain of RNA polymerase sigma factors"/>
    <property type="match status" value="1"/>
</dbReference>
<dbReference type="EMBL" id="CP050063">
    <property type="protein sequence ID" value="QIP15071.1"/>
    <property type="molecule type" value="Genomic_DNA"/>
</dbReference>
<feature type="domain" description="RNA polymerase sigma factor 70 region 4 type 2" evidence="6">
    <location>
        <begin position="130"/>
        <end position="179"/>
    </location>
</feature>
<evidence type="ECO:0000256" key="1">
    <source>
        <dbReference type="ARBA" id="ARBA00010641"/>
    </source>
</evidence>
<dbReference type="GO" id="GO:0003677">
    <property type="term" value="F:DNA binding"/>
    <property type="evidence" value="ECO:0007669"/>
    <property type="project" value="InterPro"/>
</dbReference>
<dbReference type="SUPFAM" id="SSF88659">
    <property type="entry name" value="Sigma3 and sigma4 domains of RNA polymerase sigma factors"/>
    <property type="match status" value="1"/>
</dbReference>
<dbReference type="Gene3D" id="1.10.10.10">
    <property type="entry name" value="Winged helix-like DNA-binding domain superfamily/Winged helix DNA-binding domain"/>
    <property type="match status" value="1"/>
</dbReference>
<protein>
    <submittedName>
        <fullName evidence="7">Sigma-70 family RNA polymerase sigma factor</fullName>
    </submittedName>
</protein>
<keyword evidence="3" id="KW-0731">Sigma factor</keyword>
<sequence length="188" mass="21627">MDKPNILVEKTMEKVSDSYLLEQLRAGDQKAFDLLFVKYYKLLLASAYSLLLDENEAKDIVQNFFVDLWERKIYLDLQGSAKGYFFKSIHNRCINNHSKTTLNKKRPTQLVEVIVKNEDENGFSEQLHINLESAMAVLPAQKREALKLVYMQDKKYVDAAQAMGISVNSLKTHLKSGLKILRKKLKGN</sequence>
<dbReference type="InterPro" id="IPR036388">
    <property type="entry name" value="WH-like_DNA-bd_sf"/>
</dbReference>
<dbReference type="KEGG" id="spib:G8759_21820"/>
<evidence type="ECO:0000313" key="8">
    <source>
        <dbReference type="Proteomes" id="UP000501802"/>
    </source>
</evidence>
<dbReference type="Proteomes" id="UP000501802">
    <property type="component" value="Chromosome"/>
</dbReference>
<keyword evidence="2" id="KW-0805">Transcription regulation</keyword>
<evidence type="ECO:0000256" key="2">
    <source>
        <dbReference type="ARBA" id="ARBA00023015"/>
    </source>
</evidence>
<dbReference type="GO" id="GO:0006352">
    <property type="term" value="P:DNA-templated transcription initiation"/>
    <property type="evidence" value="ECO:0007669"/>
    <property type="project" value="InterPro"/>
</dbReference>
<dbReference type="InterPro" id="IPR014284">
    <property type="entry name" value="RNA_pol_sigma-70_dom"/>
</dbReference>
<evidence type="ECO:0000256" key="4">
    <source>
        <dbReference type="ARBA" id="ARBA00023163"/>
    </source>
</evidence>
<dbReference type="InterPro" id="IPR013324">
    <property type="entry name" value="RNA_pol_sigma_r3/r4-like"/>
</dbReference>
<keyword evidence="4" id="KW-0804">Transcription</keyword>
<reference evidence="7 8" key="1">
    <citation type="submission" date="2020-03" db="EMBL/GenBank/DDBJ databases">
        <authorList>
            <person name="Kim M.K."/>
        </authorList>
    </citation>
    <scope>NUCLEOTIDE SEQUENCE [LARGE SCALE GENOMIC DNA]</scope>
    <source>
        <strain evidence="7 8">BT328</strain>
    </source>
</reference>
<proteinExistence type="inferred from homology"/>
<comment type="similarity">
    <text evidence="1">Belongs to the sigma-70 factor family. ECF subfamily.</text>
</comment>
<dbReference type="InterPro" id="IPR013325">
    <property type="entry name" value="RNA_pol_sigma_r2"/>
</dbReference>
<dbReference type="InterPro" id="IPR013249">
    <property type="entry name" value="RNA_pol_sigma70_r4_t2"/>
</dbReference>
<name>A0A6G9ARG8_9BACT</name>
<accession>A0A6G9ARG8</accession>
<dbReference type="Pfam" id="PF08281">
    <property type="entry name" value="Sigma70_r4_2"/>
    <property type="match status" value="1"/>
</dbReference>
<dbReference type="Gene3D" id="1.10.1740.10">
    <property type="match status" value="1"/>
</dbReference>
<evidence type="ECO:0000259" key="6">
    <source>
        <dbReference type="Pfam" id="PF08281"/>
    </source>
</evidence>
<dbReference type="PANTHER" id="PTHR43133">
    <property type="entry name" value="RNA POLYMERASE ECF-TYPE SIGMA FACTO"/>
    <property type="match status" value="1"/>
</dbReference>
<dbReference type="InterPro" id="IPR039425">
    <property type="entry name" value="RNA_pol_sigma-70-like"/>
</dbReference>
<evidence type="ECO:0000259" key="5">
    <source>
        <dbReference type="Pfam" id="PF04542"/>
    </source>
</evidence>
<feature type="domain" description="RNA polymerase sigma-70 region 2" evidence="5">
    <location>
        <begin position="35"/>
        <end position="99"/>
    </location>
</feature>
<dbReference type="InterPro" id="IPR007627">
    <property type="entry name" value="RNA_pol_sigma70_r2"/>
</dbReference>
<dbReference type="GO" id="GO:0016987">
    <property type="term" value="F:sigma factor activity"/>
    <property type="evidence" value="ECO:0007669"/>
    <property type="project" value="UniProtKB-KW"/>
</dbReference>
<dbReference type="AlphaFoldDB" id="A0A6G9ARG8"/>
<dbReference type="NCBIfam" id="TIGR02937">
    <property type="entry name" value="sigma70-ECF"/>
    <property type="match status" value="1"/>
</dbReference>
<keyword evidence="8" id="KW-1185">Reference proteome</keyword>
<gene>
    <name evidence="7" type="ORF">G8759_21820</name>
</gene>
<evidence type="ECO:0000313" key="7">
    <source>
        <dbReference type="EMBL" id="QIP15071.1"/>
    </source>
</evidence>
<dbReference type="RefSeq" id="WP_167212400.1">
    <property type="nucleotide sequence ID" value="NZ_CP050063.1"/>
</dbReference>
<dbReference type="PANTHER" id="PTHR43133:SF46">
    <property type="entry name" value="RNA POLYMERASE SIGMA-70 FACTOR ECF SUBFAMILY"/>
    <property type="match status" value="1"/>
</dbReference>
<dbReference type="Pfam" id="PF04542">
    <property type="entry name" value="Sigma70_r2"/>
    <property type="match status" value="1"/>
</dbReference>
<organism evidence="7 8">
    <name type="scientific">Spirosoma aureum</name>
    <dbReference type="NCBI Taxonomy" id="2692134"/>
    <lineage>
        <taxon>Bacteria</taxon>
        <taxon>Pseudomonadati</taxon>
        <taxon>Bacteroidota</taxon>
        <taxon>Cytophagia</taxon>
        <taxon>Cytophagales</taxon>
        <taxon>Cytophagaceae</taxon>
        <taxon>Spirosoma</taxon>
    </lineage>
</organism>
<evidence type="ECO:0000256" key="3">
    <source>
        <dbReference type="ARBA" id="ARBA00023082"/>
    </source>
</evidence>